<comment type="caution">
    <text evidence="1">The sequence shown here is derived from an EMBL/GenBank/DDBJ whole genome shotgun (WGS) entry which is preliminary data.</text>
</comment>
<evidence type="ECO:0000313" key="1">
    <source>
        <dbReference type="EMBL" id="RHN68714.1"/>
    </source>
</evidence>
<dbReference type="EMBL" id="PSQE01000003">
    <property type="protein sequence ID" value="RHN68714.1"/>
    <property type="molecule type" value="Genomic_DNA"/>
</dbReference>
<protein>
    <submittedName>
        <fullName evidence="1">Uncharacterized protein</fullName>
    </submittedName>
</protein>
<sequence>MNLSRNGEQVEETQKLVRVQMEFWLLDAAQVVVTLVGRHMKELRLGHLQH</sequence>
<gene>
    <name evidence="1" type="ORF">MtrunA17_Chr3g0116871</name>
</gene>
<name>A0A396IWF4_MEDTR</name>
<evidence type="ECO:0000313" key="2">
    <source>
        <dbReference type="Proteomes" id="UP000265566"/>
    </source>
</evidence>
<reference evidence="2" key="1">
    <citation type="journal article" date="2018" name="Nat. Plants">
        <title>Whole-genome landscape of Medicago truncatula symbiotic genes.</title>
        <authorList>
            <person name="Pecrix Y."/>
            <person name="Staton S.E."/>
            <person name="Sallet E."/>
            <person name="Lelandais-Briere C."/>
            <person name="Moreau S."/>
            <person name="Carrere S."/>
            <person name="Blein T."/>
            <person name="Jardinaud M.F."/>
            <person name="Latrasse D."/>
            <person name="Zouine M."/>
            <person name="Zahm M."/>
            <person name="Kreplak J."/>
            <person name="Mayjonade B."/>
            <person name="Satge C."/>
            <person name="Perez M."/>
            <person name="Cauet S."/>
            <person name="Marande W."/>
            <person name="Chantry-Darmon C."/>
            <person name="Lopez-Roques C."/>
            <person name="Bouchez O."/>
            <person name="Berard A."/>
            <person name="Debelle F."/>
            <person name="Munos S."/>
            <person name="Bendahmane A."/>
            <person name="Berges H."/>
            <person name="Niebel A."/>
            <person name="Buitink J."/>
            <person name="Frugier F."/>
            <person name="Benhamed M."/>
            <person name="Crespi M."/>
            <person name="Gouzy J."/>
            <person name="Gamas P."/>
        </authorList>
    </citation>
    <scope>NUCLEOTIDE SEQUENCE [LARGE SCALE GENOMIC DNA]</scope>
    <source>
        <strain evidence="2">cv. Jemalong A17</strain>
    </source>
</reference>
<dbReference type="AlphaFoldDB" id="A0A396IWF4"/>
<dbReference type="Proteomes" id="UP000265566">
    <property type="component" value="Chromosome 3"/>
</dbReference>
<dbReference type="Gramene" id="rna17100">
    <property type="protein sequence ID" value="RHN68714.1"/>
    <property type="gene ID" value="gene17100"/>
</dbReference>
<organism evidence="1 2">
    <name type="scientific">Medicago truncatula</name>
    <name type="common">Barrel medic</name>
    <name type="synonym">Medicago tribuloides</name>
    <dbReference type="NCBI Taxonomy" id="3880"/>
    <lineage>
        <taxon>Eukaryota</taxon>
        <taxon>Viridiplantae</taxon>
        <taxon>Streptophyta</taxon>
        <taxon>Embryophyta</taxon>
        <taxon>Tracheophyta</taxon>
        <taxon>Spermatophyta</taxon>
        <taxon>Magnoliopsida</taxon>
        <taxon>eudicotyledons</taxon>
        <taxon>Gunneridae</taxon>
        <taxon>Pentapetalae</taxon>
        <taxon>rosids</taxon>
        <taxon>fabids</taxon>
        <taxon>Fabales</taxon>
        <taxon>Fabaceae</taxon>
        <taxon>Papilionoideae</taxon>
        <taxon>50 kb inversion clade</taxon>
        <taxon>NPAAA clade</taxon>
        <taxon>Hologalegina</taxon>
        <taxon>IRL clade</taxon>
        <taxon>Trifolieae</taxon>
        <taxon>Medicago</taxon>
    </lineage>
</organism>
<proteinExistence type="predicted"/>
<accession>A0A396IWF4</accession>